<proteinExistence type="predicted"/>
<evidence type="ECO:0000313" key="2">
    <source>
        <dbReference type="Proteomes" id="UP000501690"/>
    </source>
</evidence>
<dbReference type="Proteomes" id="UP000501690">
    <property type="component" value="Linkage Group LG4"/>
</dbReference>
<organism evidence="1 2">
    <name type="scientific">Vigna unguiculata</name>
    <name type="common">Cowpea</name>
    <dbReference type="NCBI Taxonomy" id="3917"/>
    <lineage>
        <taxon>Eukaryota</taxon>
        <taxon>Viridiplantae</taxon>
        <taxon>Streptophyta</taxon>
        <taxon>Embryophyta</taxon>
        <taxon>Tracheophyta</taxon>
        <taxon>Spermatophyta</taxon>
        <taxon>Magnoliopsida</taxon>
        <taxon>eudicotyledons</taxon>
        <taxon>Gunneridae</taxon>
        <taxon>Pentapetalae</taxon>
        <taxon>rosids</taxon>
        <taxon>fabids</taxon>
        <taxon>Fabales</taxon>
        <taxon>Fabaceae</taxon>
        <taxon>Papilionoideae</taxon>
        <taxon>50 kb inversion clade</taxon>
        <taxon>NPAAA clade</taxon>
        <taxon>indigoferoid/millettioid clade</taxon>
        <taxon>Phaseoleae</taxon>
        <taxon>Vigna</taxon>
    </lineage>
</organism>
<sequence>MCMQMCIRDSHNTEQLARRRQRRSSPTGDTSLSSFFSNAHELATPSLLLSREIDARARSRRHVYAPQELPHPWPLHRVPAVRNITGDILFLGALLSRTRERSTFAFSSHIVSNSLCVISKVATVGASFV</sequence>
<evidence type="ECO:0000313" key="1">
    <source>
        <dbReference type="EMBL" id="QCD89834.1"/>
    </source>
</evidence>
<dbReference type="EMBL" id="CP039348">
    <property type="protein sequence ID" value="QCD89834.1"/>
    <property type="molecule type" value="Genomic_DNA"/>
</dbReference>
<reference evidence="1 2" key="1">
    <citation type="submission" date="2019-04" db="EMBL/GenBank/DDBJ databases">
        <title>An improved genome assembly and genetic linkage map for asparagus bean, Vigna unguiculata ssp. sesquipedialis.</title>
        <authorList>
            <person name="Xia Q."/>
            <person name="Zhang R."/>
            <person name="Dong Y."/>
        </authorList>
    </citation>
    <scope>NUCLEOTIDE SEQUENCE [LARGE SCALE GENOMIC DNA]</scope>
    <source>
        <tissue evidence="1">Leaf</tissue>
    </source>
</reference>
<name>A0A4D6LP85_VIGUN</name>
<keyword evidence="2" id="KW-1185">Reference proteome</keyword>
<accession>A0A4D6LP85</accession>
<dbReference type="AlphaFoldDB" id="A0A4D6LP85"/>
<protein>
    <submittedName>
        <fullName evidence="1">Uncharacterized protein</fullName>
    </submittedName>
</protein>
<gene>
    <name evidence="1" type="ORF">DEO72_LG4g784</name>
</gene>